<evidence type="ECO:0000313" key="7">
    <source>
        <dbReference type="Proteomes" id="UP000694918"/>
    </source>
</evidence>
<feature type="domain" description="NB-ARC" evidence="4">
    <location>
        <begin position="28"/>
        <end position="206"/>
    </location>
</feature>
<dbReference type="FunFam" id="1.10.10.10:FF:000322">
    <property type="entry name" value="Probable disease resistance protein At1g63360"/>
    <property type="match status" value="1"/>
</dbReference>
<dbReference type="SUPFAM" id="SSF52047">
    <property type="entry name" value="RNI-like"/>
    <property type="match status" value="1"/>
</dbReference>
<dbReference type="InterPro" id="IPR058922">
    <property type="entry name" value="WHD_DRP"/>
</dbReference>
<dbReference type="InterPro" id="IPR032675">
    <property type="entry name" value="LRR_dom_sf"/>
</dbReference>
<evidence type="ECO:0000259" key="6">
    <source>
        <dbReference type="Pfam" id="PF25019"/>
    </source>
</evidence>
<dbReference type="InterPro" id="IPR056789">
    <property type="entry name" value="LRR_R13L1-DRL21"/>
</dbReference>
<dbReference type="InterPro" id="IPR002182">
    <property type="entry name" value="NB-ARC"/>
</dbReference>
<sequence length="961" mass="109125">MKKPPSRERVPSTSLLGHTRIYGRDPSKEAIKELLVPDDAEGGSLQVIPIVGMPGIGKTTLARFVYHDDDVQKWFDLKAWVSVSQDLKVFNLTKIILKEFGFLNCDLMPHNSLHCKLREILMGKKLLLVLDDFWNDDPEQCKFLITPLMAGAKGSTIIITARERSGTSLALQILHPYPLQTIHPFHLQGISSDDCWLLFSEYAFSDANRNAGSLFKEMFHSTVVRRCNGLPLAAKLLGCLLKSKTNADEWRKILNSNMWDLQDDRGLHVLKMTYYCLPQYLKQCFAYCAIFPKGYEFCKEDVVLLWMAEGFLLAYGGNKEMKEAGYRYFEDLVSMFFFEQVSDNSSLFVMHDLTNDLAKFVNGEFAVCLDDSGDSWKVSKKTRYLSYAKTRLEDLNNLVGLDEVQNLRTILVISKFFLANMNDEEINDFLRRFQRLRVLSLFHIDKLPNSIGSLKRLWYINLSGSSAHRLPETVCTLHNLQILILRGCKNLVELPSNLMNLTNLYHLDIKGTRLQQMPPQMGKLSKLQTLTDFFVGKQNGSSIKEVGELKCLEGKLRIWMLQNVVDAQDALGANLEGMRDLKKLDLRWSDDSHSSLDECVLRQLKPNVNMHCLVIIGYGGSRFPAWLIDSFLVDLRLSECQCSFLPPLGQLAYLKRLLIKAFDKVESVGYEFYGNCTSTSIAFKSLESLTFERMPQWCEWIPNVAESEEKTFPCLKVLYISECPKLKKTLPIYLPSLKELRITKCSQFVFSLPKPTTINKMFLRDSSNDYPHMLKLEILTSGWYSLIVQSCYSLDFLSKEMQQLGYFLSMQEISIHSSSLKCFPIELFPRLKQLDISECPNLESLCLSDRVSTSTSTLNPRECSNLQELSLFDCSNLKSVDCSLPSLVTLKISCCGELESFPALGLSSSPGVCLSSKLESLTIHDCQKLFARLEELDLDGFSLSSCELHGISSSTTTSSTM</sequence>
<dbReference type="GO" id="GO:0043531">
    <property type="term" value="F:ADP binding"/>
    <property type="evidence" value="ECO:0007669"/>
    <property type="project" value="InterPro"/>
</dbReference>
<evidence type="ECO:0000256" key="1">
    <source>
        <dbReference type="ARBA" id="ARBA00022614"/>
    </source>
</evidence>
<evidence type="ECO:0000259" key="5">
    <source>
        <dbReference type="Pfam" id="PF23559"/>
    </source>
</evidence>
<protein>
    <submittedName>
        <fullName evidence="8">Disease resistance RPP13-like protein 1</fullName>
    </submittedName>
</protein>
<dbReference type="Pfam" id="PF23559">
    <property type="entry name" value="WHD_DRP"/>
    <property type="match status" value="1"/>
</dbReference>
<proteinExistence type="predicted"/>
<dbReference type="Proteomes" id="UP000694918">
    <property type="component" value="Unplaced"/>
</dbReference>
<name>A0AAJ6UZN2_POPEU</name>
<dbReference type="AlphaFoldDB" id="A0AAJ6UZN2"/>
<evidence type="ECO:0000259" key="4">
    <source>
        <dbReference type="Pfam" id="PF00931"/>
    </source>
</evidence>
<dbReference type="PRINTS" id="PR00364">
    <property type="entry name" value="DISEASERSIST"/>
</dbReference>
<evidence type="ECO:0000256" key="3">
    <source>
        <dbReference type="ARBA" id="ARBA00022821"/>
    </source>
</evidence>
<accession>A0AAJ6UZN2</accession>
<dbReference type="KEGG" id="peu:105135314"/>
<dbReference type="Gene3D" id="3.80.10.10">
    <property type="entry name" value="Ribonuclease Inhibitor"/>
    <property type="match status" value="2"/>
</dbReference>
<dbReference type="PANTHER" id="PTHR36766">
    <property type="entry name" value="PLANT BROAD-SPECTRUM MILDEW RESISTANCE PROTEIN RPW8"/>
    <property type="match status" value="1"/>
</dbReference>
<keyword evidence="1" id="KW-0433">Leucine-rich repeat</keyword>
<feature type="domain" description="Disease resistance protein winged helix" evidence="5">
    <location>
        <begin position="290"/>
        <end position="358"/>
    </location>
</feature>
<dbReference type="PANTHER" id="PTHR36766:SF51">
    <property type="entry name" value="DISEASE RESISTANCE RPP13-LIKE PROTEIN 1"/>
    <property type="match status" value="1"/>
</dbReference>
<gene>
    <name evidence="8" type="primary">LOC105135314</name>
</gene>
<dbReference type="RefSeq" id="XP_011038434.1">
    <property type="nucleotide sequence ID" value="XM_011040132.1"/>
</dbReference>
<keyword evidence="7" id="KW-1185">Reference proteome</keyword>
<evidence type="ECO:0000256" key="2">
    <source>
        <dbReference type="ARBA" id="ARBA00022737"/>
    </source>
</evidence>
<dbReference type="Pfam" id="PF00931">
    <property type="entry name" value="NB-ARC"/>
    <property type="match status" value="1"/>
</dbReference>
<keyword evidence="3" id="KW-0611">Plant defense</keyword>
<dbReference type="SUPFAM" id="SSF52058">
    <property type="entry name" value="L domain-like"/>
    <property type="match status" value="1"/>
</dbReference>
<dbReference type="Gene3D" id="1.10.10.10">
    <property type="entry name" value="Winged helix-like DNA-binding domain superfamily/Winged helix DNA-binding domain"/>
    <property type="match status" value="1"/>
</dbReference>
<dbReference type="InterPro" id="IPR027417">
    <property type="entry name" value="P-loop_NTPase"/>
</dbReference>
<evidence type="ECO:0000313" key="8">
    <source>
        <dbReference type="RefSeq" id="XP_011038434.1"/>
    </source>
</evidence>
<dbReference type="GO" id="GO:0006952">
    <property type="term" value="P:defense response"/>
    <property type="evidence" value="ECO:0007669"/>
    <property type="project" value="UniProtKB-KW"/>
</dbReference>
<dbReference type="SUPFAM" id="SSF52540">
    <property type="entry name" value="P-loop containing nucleoside triphosphate hydrolases"/>
    <property type="match status" value="1"/>
</dbReference>
<feature type="domain" description="R13L1/DRL21-like LRR repeat region" evidence="6">
    <location>
        <begin position="543"/>
        <end position="661"/>
    </location>
</feature>
<dbReference type="InterPro" id="IPR036388">
    <property type="entry name" value="WH-like_DNA-bd_sf"/>
</dbReference>
<dbReference type="GeneID" id="105135314"/>
<dbReference type="Gene3D" id="1.10.8.430">
    <property type="entry name" value="Helical domain of apoptotic protease-activating factors"/>
    <property type="match status" value="1"/>
</dbReference>
<organism evidence="7 8">
    <name type="scientific">Populus euphratica</name>
    <name type="common">Euphrates poplar</name>
    <dbReference type="NCBI Taxonomy" id="75702"/>
    <lineage>
        <taxon>Eukaryota</taxon>
        <taxon>Viridiplantae</taxon>
        <taxon>Streptophyta</taxon>
        <taxon>Embryophyta</taxon>
        <taxon>Tracheophyta</taxon>
        <taxon>Spermatophyta</taxon>
        <taxon>Magnoliopsida</taxon>
        <taxon>eudicotyledons</taxon>
        <taxon>Gunneridae</taxon>
        <taxon>Pentapetalae</taxon>
        <taxon>rosids</taxon>
        <taxon>fabids</taxon>
        <taxon>Malpighiales</taxon>
        <taxon>Salicaceae</taxon>
        <taxon>Saliceae</taxon>
        <taxon>Populus</taxon>
    </lineage>
</organism>
<reference evidence="8" key="1">
    <citation type="submission" date="2025-08" db="UniProtKB">
        <authorList>
            <consortium name="RefSeq"/>
        </authorList>
    </citation>
    <scope>IDENTIFICATION</scope>
</reference>
<dbReference type="InterPro" id="IPR042197">
    <property type="entry name" value="Apaf_helical"/>
</dbReference>
<dbReference type="Pfam" id="PF25019">
    <property type="entry name" value="LRR_R13L1-DRL21"/>
    <property type="match status" value="1"/>
</dbReference>
<dbReference type="Gene3D" id="3.40.50.300">
    <property type="entry name" value="P-loop containing nucleotide triphosphate hydrolases"/>
    <property type="match status" value="1"/>
</dbReference>
<keyword evidence="2" id="KW-0677">Repeat</keyword>